<gene>
    <name evidence="2" type="ORF">KC19_6G219400</name>
</gene>
<evidence type="ECO:0000313" key="2">
    <source>
        <dbReference type="EMBL" id="KAG0571205.1"/>
    </source>
</evidence>
<sequence length="85" mass="9917">MESQNHVEKEENMDGLGELQPYSEFDPFNDVKVGHFVAMNSNIDDMRLGILFFLGKVKAIRNVSTKSRCMKVIWYWPNQQFGKMT</sequence>
<accession>A0A8T0HK94</accession>
<evidence type="ECO:0000256" key="1">
    <source>
        <dbReference type="SAM" id="MobiDB-lite"/>
    </source>
</evidence>
<proteinExistence type="predicted"/>
<evidence type="ECO:0000313" key="3">
    <source>
        <dbReference type="Proteomes" id="UP000822688"/>
    </source>
</evidence>
<feature type="region of interest" description="Disordered" evidence="1">
    <location>
        <begin position="1"/>
        <end position="21"/>
    </location>
</feature>
<protein>
    <submittedName>
        <fullName evidence="2">Uncharacterized protein</fullName>
    </submittedName>
</protein>
<reference evidence="2 3" key="1">
    <citation type="submission" date="2020-06" db="EMBL/GenBank/DDBJ databases">
        <title>WGS assembly of Ceratodon purpureus strain R40.</title>
        <authorList>
            <person name="Carey S.B."/>
            <person name="Jenkins J."/>
            <person name="Shu S."/>
            <person name="Lovell J.T."/>
            <person name="Sreedasyam A."/>
            <person name="Maumus F."/>
            <person name="Tiley G.P."/>
            <person name="Fernandez-Pozo N."/>
            <person name="Barry K."/>
            <person name="Chen C."/>
            <person name="Wang M."/>
            <person name="Lipzen A."/>
            <person name="Daum C."/>
            <person name="Saski C.A."/>
            <person name="Payton A.C."/>
            <person name="Mcbreen J.C."/>
            <person name="Conrad R.E."/>
            <person name="Kollar L.M."/>
            <person name="Olsson S."/>
            <person name="Huttunen S."/>
            <person name="Landis J.B."/>
            <person name="Wickett N.J."/>
            <person name="Johnson M.G."/>
            <person name="Rensing S.A."/>
            <person name="Grimwood J."/>
            <person name="Schmutz J."/>
            <person name="Mcdaniel S.F."/>
        </authorList>
    </citation>
    <scope>NUCLEOTIDE SEQUENCE [LARGE SCALE GENOMIC DNA]</scope>
    <source>
        <strain evidence="2 3">R40</strain>
    </source>
</reference>
<comment type="caution">
    <text evidence="2">The sequence shown here is derived from an EMBL/GenBank/DDBJ whole genome shotgun (WGS) entry which is preliminary data.</text>
</comment>
<keyword evidence="3" id="KW-1185">Reference proteome</keyword>
<dbReference type="Proteomes" id="UP000822688">
    <property type="component" value="Chromosome 6"/>
</dbReference>
<dbReference type="EMBL" id="CM026427">
    <property type="protein sequence ID" value="KAG0571205.1"/>
    <property type="molecule type" value="Genomic_DNA"/>
</dbReference>
<name>A0A8T0HK94_CERPU</name>
<organism evidence="2 3">
    <name type="scientific">Ceratodon purpureus</name>
    <name type="common">Fire moss</name>
    <name type="synonym">Dicranum purpureum</name>
    <dbReference type="NCBI Taxonomy" id="3225"/>
    <lineage>
        <taxon>Eukaryota</taxon>
        <taxon>Viridiplantae</taxon>
        <taxon>Streptophyta</taxon>
        <taxon>Embryophyta</taxon>
        <taxon>Bryophyta</taxon>
        <taxon>Bryophytina</taxon>
        <taxon>Bryopsida</taxon>
        <taxon>Dicranidae</taxon>
        <taxon>Pseudoditrichales</taxon>
        <taxon>Ditrichaceae</taxon>
        <taxon>Ceratodon</taxon>
    </lineage>
</organism>
<feature type="compositionally biased region" description="Basic and acidic residues" evidence="1">
    <location>
        <begin position="1"/>
        <end position="12"/>
    </location>
</feature>
<dbReference type="AlphaFoldDB" id="A0A8T0HK94"/>